<dbReference type="RefSeq" id="WP_099476522.1">
    <property type="nucleotide sequence ID" value="NZ_CP016809.1"/>
</dbReference>
<name>A0A1B2DUM6_9BACL</name>
<feature type="domain" description="Gfo/Idh/MocA-like oxidoreductase N-terminal" evidence="3">
    <location>
        <begin position="6"/>
        <end position="125"/>
    </location>
</feature>
<gene>
    <name evidence="5" type="ORF">BBD41_01830</name>
</gene>
<evidence type="ECO:0000259" key="3">
    <source>
        <dbReference type="Pfam" id="PF01408"/>
    </source>
</evidence>
<dbReference type="GO" id="GO:0000166">
    <property type="term" value="F:nucleotide binding"/>
    <property type="evidence" value="ECO:0007669"/>
    <property type="project" value="InterPro"/>
</dbReference>
<proteinExistence type="inferred from homology"/>
<organism evidence="5">
    <name type="scientific">Paenibacillus ihbetae</name>
    <dbReference type="NCBI Taxonomy" id="1870820"/>
    <lineage>
        <taxon>Bacteria</taxon>
        <taxon>Bacillati</taxon>
        <taxon>Bacillota</taxon>
        <taxon>Bacilli</taxon>
        <taxon>Bacillales</taxon>
        <taxon>Paenibacillaceae</taxon>
        <taxon>Paenibacillus</taxon>
    </lineage>
</organism>
<dbReference type="Pfam" id="PF22725">
    <property type="entry name" value="GFO_IDH_MocA_C3"/>
    <property type="match status" value="1"/>
</dbReference>
<dbReference type="Pfam" id="PF01408">
    <property type="entry name" value="GFO_IDH_MocA"/>
    <property type="match status" value="1"/>
</dbReference>
<dbReference type="InterPro" id="IPR036291">
    <property type="entry name" value="NAD(P)-bd_dom_sf"/>
</dbReference>
<evidence type="ECO:0000256" key="1">
    <source>
        <dbReference type="ARBA" id="ARBA00010928"/>
    </source>
</evidence>
<evidence type="ECO:0000259" key="4">
    <source>
        <dbReference type="Pfam" id="PF22725"/>
    </source>
</evidence>
<dbReference type="Gene3D" id="3.40.50.720">
    <property type="entry name" value="NAD(P)-binding Rossmann-like Domain"/>
    <property type="match status" value="1"/>
</dbReference>
<dbReference type="KEGG" id="pib:BBD41_01830"/>
<sequence>MASFIGVCVIGAGRAGMIHAANFRRSVPYARLIAVVDPLEDAAKRAAEELEIDTYYTDYRQAMEDQRIQAVIVVTPTIYHRDLVVAAAAAGKHVLCEKPMAMNEQECDDMIEACKQAGVKLQIGFMRRFDPSFIEAKRQIDAGRIGDVVLIKSLTRGPSVPQEWMYDLAKSNGPLAEVNSHDIDTLRWLSGSEIASVYAMAANYRCPQAADRYPDFYDNVVLSAALTSGAQGMIDGAVSVKYGYDARVEILGTEGVMFIGDPGRNSPVTVRADHQLIRPFTTSWRTLYKEAYLAEDMHFIESIIEDRTPNVTGYDGKKAVAIVNAGNRSIREGTVVKLLEPQAG</sequence>
<dbReference type="Gene3D" id="3.30.360.10">
    <property type="entry name" value="Dihydrodipicolinate Reductase, domain 2"/>
    <property type="match status" value="1"/>
</dbReference>
<dbReference type="InterPro" id="IPR055170">
    <property type="entry name" value="GFO_IDH_MocA-like_dom"/>
</dbReference>
<dbReference type="PANTHER" id="PTHR42840">
    <property type="entry name" value="NAD(P)-BINDING ROSSMANN-FOLD SUPERFAMILY PROTEIN-RELATED"/>
    <property type="match status" value="1"/>
</dbReference>
<dbReference type="AlphaFoldDB" id="A0A1B2DUM6"/>
<evidence type="ECO:0000313" key="5">
    <source>
        <dbReference type="EMBL" id="ANY71418.1"/>
    </source>
</evidence>
<dbReference type="SUPFAM" id="SSF51735">
    <property type="entry name" value="NAD(P)-binding Rossmann-fold domains"/>
    <property type="match status" value="1"/>
</dbReference>
<dbReference type="GO" id="GO:0016491">
    <property type="term" value="F:oxidoreductase activity"/>
    <property type="evidence" value="ECO:0007669"/>
    <property type="project" value="UniProtKB-KW"/>
</dbReference>
<comment type="similarity">
    <text evidence="1">Belongs to the Gfo/Idh/MocA family.</text>
</comment>
<dbReference type="PANTHER" id="PTHR42840:SF3">
    <property type="entry name" value="BINDING ROSSMANN FOLD OXIDOREDUCTASE, PUTATIVE (AFU_ORTHOLOGUE AFUA_2G10240)-RELATED"/>
    <property type="match status" value="1"/>
</dbReference>
<feature type="domain" description="GFO/IDH/MocA-like oxidoreductase" evidence="4">
    <location>
        <begin position="134"/>
        <end position="256"/>
    </location>
</feature>
<protein>
    <submittedName>
        <fullName evidence="5">Oxidoreductase</fullName>
    </submittedName>
</protein>
<dbReference type="InterPro" id="IPR000683">
    <property type="entry name" value="Gfo/Idh/MocA-like_OxRdtase_N"/>
</dbReference>
<evidence type="ECO:0000256" key="2">
    <source>
        <dbReference type="ARBA" id="ARBA00023002"/>
    </source>
</evidence>
<dbReference type="EMBL" id="CP016809">
    <property type="protein sequence ID" value="ANY71418.1"/>
    <property type="molecule type" value="Genomic_DNA"/>
</dbReference>
<keyword evidence="2" id="KW-0560">Oxidoreductase</keyword>
<reference evidence="5" key="1">
    <citation type="submission" date="2016-08" db="EMBL/GenBank/DDBJ databases">
        <title>Complete Genome Seqeunce of Paenibacillus sp. nov. IHBB 9852 from high altitute lake of Indian trans-Himalayas.</title>
        <authorList>
            <person name="Kiran S."/>
            <person name="Swarnkar M.K."/>
            <person name="Rana A."/>
            <person name="Tewari R."/>
            <person name="Gulati A."/>
        </authorList>
    </citation>
    <scope>NUCLEOTIDE SEQUENCE [LARGE SCALE GENOMIC DNA]</scope>
    <source>
        <strain evidence="5">IHBB 9852</strain>
    </source>
</reference>
<dbReference type="SUPFAM" id="SSF55347">
    <property type="entry name" value="Glyceraldehyde-3-phosphate dehydrogenase-like, C-terminal domain"/>
    <property type="match status" value="1"/>
</dbReference>
<accession>A0A1B2DUM6</accession>